<reference evidence="6 7" key="1">
    <citation type="submission" date="2023-11" db="EMBL/GenBank/DDBJ databases">
        <title>Draft genome of Azohydromonas lata strain H1 (DSM1123), a polyhydroxyalkanoate producer.</title>
        <authorList>
            <person name="Traversa D."/>
            <person name="D'Addabbo P."/>
            <person name="Pazzani C."/>
            <person name="Manzari C."/>
            <person name="Chiara M."/>
            <person name="Scrascia M."/>
        </authorList>
    </citation>
    <scope>NUCLEOTIDE SEQUENCE [LARGE SCALE GENOMIC DNA]</scope>
    <source>
        <strain evidence="6 7">H1</strain>
    </source>
</reference>
<name>A0ABU5IAX7_9BURK</name>
<dbReference type="PROSITE" id="PS50931">
    <property type="entry name" value="HTH_LYSR"/>
    <property type="match status" value="1"/>
</dbReference>
<gene>
    <name evidence="6" type="ORF">SM757_06750</name>
</gene>
<dbReference type="InterPro" id="IPR000847">
    <property type="entry name" value="LysR_HTH_N"/>
</dbReference>
<dbReference type="InterPro" id="IPR036390">
    <property type="entry name" value="WH_DNA-bd_sf"/>
</dbReference>
<dbReference type="Gene3D" id="1.10.10.10">
    <property type="entry name" value="Winged helix-like DNA-binding domain superfamily/Winged helix DNA-binding domain"/>
    <property type="match status" value="1"/>
</dbReference>
<evidence type="ECO:0000256" key="3">
    <source>
        <dbReference type="ARBA" id="ARBA00023125"/>
    </source>
</evidence>
<dbReference type="EMBL" id="JAXOJX010000007">
    <property type="protein sequence ID" value="MDZ5456269.1"/>
    <property type="molecule type" value="Genomic_DNA"/>
</dbReference>
<evidence type="ECO:0000313" key="7">
    <source>
        <dbReference type="Proteomes" id="UP001293718"/>
    </source>
</evidence>
<comment type="similarity">
    <text evidence="1">Belongs to the LysR transcriptional regulatory family.</text>
</comment>
<dbReference type="SUPFAM" id="SSF46785">
    <property type="entry name" value="Winged helix' DNA-binding domain"/>
    <property type="match status" value="1"/>
</dbReference>
<dbReference type="PANTHER" id="PTHR30346:SF29">
    <property type="entry name" value="LYSR SUBSTRATE-BINDING"/>
    <property type="match status" value="1"/>
</dbReference>
<comment type="caution">
    <text evidence="6">The sequence shown here is derived from an EMBL/GenBank/DDBJ whole genome shotgun (WGS) entry which is preliminary data.</text>
</comment>
<dbReference type="InterPro" id="IPR005119">
    <property type="entry name" value="LysR_subst-bd"/>
</dbReference>
<keyword evidence="4" id="KW-0804">Transcription</keyword>
<feature type="domain" description="HTH lysR-type" evidence="5">
    <location>
        <begin position="1"/>
        <end position="58"/>
    </location>
</feature>
<dbReference type="SUPFAM" id="SSF53850">
    <property type="entry name" value="Periplasmic binding protein-like II"/>
    <property type="match status" value="1"/>
</dbReference>
<evidence type="ECO:0000256" key="4">
    <source>
        <dbReference type="ARBA" id="ARBA00023163"/>
    </source>
</evidence>
<dbReference type="RefSeq" id="WP_322464877.1">
    <property type="nucleotide sequence ID" value="NZ_JAXOJX010000007.1"/>
</dbReference>
<accession>A0ABU5IAX7</accession>
<dbReference type="InterPro" id="IPR036388">
    <property type="entry name" value="WH-like_DNA-bd_sf"/>
</dbReference>
<dbReference type="Proteomes" id="UP001293718">
    <property type="component" value="Unassembled WGS sequence"/>
</dbReference>
<evidence type="ECO:0000256" key="1">
    <source>
        <dbReference type="ARBA" id="ARBA00009437"/>
    </source>
</evidence>
<dbReference type="Pfam" id="PF03466">
    <property type="entry name" value="LysR_substrate"/>
    <property type="match status" value="1"/>
</dbReference>
<keyword evidence="3" id="KW-0238">DNA-binding</keyword>
<evidence type="ECO:0000259" key="5">
    <source>
        <dbReference type="PROSITE" id="PS50931"/>
    </source>
</evidence>
<evidence type="ECO:0000313" key="6">
    <source>
        <dbReference type="EMBL" id="MDZ5456269.1"/>
    </source>
</evidence>
<dbReference type="Gene3D" id="3.40.190.10">
    <property type="entry name" value="Periplasmic binding protein-like II"/>
    <property type="match status" value="2"/>
</dbReference>
<evidence type="ECO:0000256" key="2">
    <source>
        <dbReference type="ARBA" id="ARBA00023015"/>
    </source>
</evidence>
<protein>
    <submittedName>
        <fullName evidence="6">LysR family transcriptional regulator</fullName>
    </submittedName>
</protein>
<dbReference type="Pfam" id="PF00126">
    <property type="entry name" value="HTH_1"/>
    <property type="match status" value="1"/>
</dbReference>
<dbReference type="PANTHER" id="PTHR30346">
    <property type="entry name" value="TRANSCRIPTIONAL DUAL REGULATOR HCAR-RELATED"/>
    <property type="match status" value="1"/>
</dbReference>
<keyword evidence="7" id="KW-1185">Reference proteome</keyword>
<sequence length="295" mass="31830">MYLKHLHYLQLVIQHGSQAAAARAAGVSQSAIAQAMQALQRHWGCVLFETSGRGKRPTPAALEAARRAAALQRGVESLPRDWALQVAGPAMPGLRVGMAPAAALLYAPVIERHWREREPEGLLRISGGTAQEQFAALEHGELDLAIVPRPRGWHSNGLRSQPLHTSAPFVVARQGHALAGAESLEQIAHAGWAVAGRMGTAGNTIEEAHRVRGWPPPRVLAQCADYGALLNLVAHSELLGTLPHPALLRDPQPAGLVRLPLREGLPRYEVCAFWDPSRSRLLAALIKELRGMAQA</sequence>
<proteinExistence type="inferred from homology"/>
<organism evidence="6 7">
    <name type="scientific">Azohydromonas lata</name>
    <dbReference type="NCBI Taxonomy" id="45677"/>
    <lineage>
        <taxon>Bacteria</taxon>
        <taxon>Pseudomonadati</taxon>
        <taxon>Pseudomonadota</taxon>
        <taxon>Betaproteobacteria</taxon>
        <taxon>Burkholderiales</taxon>
        <taxon>Sphaerotilaceae</taxon>
        <taxon>Azohydromonas</taxon>
    </lineage>
</organism>
<keyword evidence="2" id="KW-0805">Transcription regulation</keyword>